<dbReference type="AlphaFoldDB" id="A0A7J7VPV3"/>
<evidence type="ECO:0000313" key="3">
    <source>
        <dbReference type="Proteomes" id="UP000585614"/>
    </source>
</evidence>
<dbReference type="Proteomes" id="UP000585614">
    <property type="component" value="Unassembled WGS sequence"/>
</dbReference>
<comment type="caution">
    <text evidence="2">The sequence shown here is derived from an EMBL/GenBank/DDBJ whole genome shotgun (WGS) entry which is preliminary data.</text>
</comment>
<dbReference type="EMBL" id="JACAGC010000012">
    <property type="protein sequence ID" value="KAF6327000.1"/>
    <property type="molecule type" value="Genomic_DNA"/>
</dbReference>
<evidence type="ECO:0000313" key="2">
    <source>
        <dbReference type="EMBL" id="KAF6327000.1"/>
    </source>
</evidence>
<name>A0A7J7VPV3_RHIFE</name>
<organism evidence="2 3">
    <name type="scientific">Rhinolophus ferrumequinum</name>
    <name type="common">Greater horseshoe bat</name>
    <dbReference type="NCBI Taxonomy" id="59479"/>
    <lineage>
        <taxon>Eukaryota</taxon>
        <taxon>Metazoa</taxon>
        <taxon>Chordata</taxon>
        <taxon>Craniata</taxon>
        <taxon>Vertebrata</taxon>
        <taxon>Euteleostomi</taxon>
        <taxon>Mammalia</taxon>
        <taxon>Eutheria</taxon>
        <taxon>Laurasiatheria</taxon>
        <taxon>Chiroptera</taxon>
        <taxon>Yinpterochiroptera</taxon>
        <taxon>Rhinolophoidea</taxon>
        <taxon>Rhinolophidae</taxon>
        <taxon>Rhinolophinae</taxon>
        <taxon>Rhinolophus</taxon>
    </lineage>
</organism>
<reference evidence="2 3" key="1">
    <citation type="journal article" date="2020" name="Nature">
        <title>Six reference-quality genomes reveal evolution of bat adaptations.</title>
        <authorList>
            <person name="Jebb D."/>
            <person name="Huang Z."/>
            <person name="Pippel M."/>
            <person name="Hughes G.M."/>
            <person name="Lavrichenko K."/>
            <person name="Devanna P."/>
            <person name="Winkler S."/>
            <person name="Jermiin L.S."/>
            <person name="Skirmuntt E.C."/>
            <person name="Katzourakis A."/>
            <person name="Burkitt-Gray L."/>
            <person name="Ray D.A."/>
            <person name="Sullivan K.A.M."/>
            <person name="Roscito J.G."/>
            <person name="Kirilenko B.M."/>
            <person name="Davalos L.M."/>
            <person name="Corthals A.P."/>
            <person name="Power M.L."/>
            <person name="Jones G."/>
            <person name="Ransome R.D."/>
            <person name="Dechmann D.K.N."/>
            <person name="Locatelli A.G."/>
            <person name="Puechmaille S.J."/>
            <person name="Fedrigo O."/>
            <person name="Jarvis E.D."/>
            <person name="Hiller M."/>
            <person name="Vernes S.C."/>
            <person name="Myers E.W."/>
            <person name="Teeling E.C."/>
        </authorList>
    </citation>
    <scope>NUCLEOTIDE SEQUENCE [LARGE SCALE GENOMIC DNA]</scope>
    <source>
        <strain evidence="2">MRhiFer1</strain>
        <tissue evidence="2">Lung</tissue>
    </source>
</reference>
<evidence type="ECO:0000256" key="1">
    <source>
        <dbReference type="SAM" id="MobiDB-lite"/>
    </source>
</evidence>
<dbReference type="PANTHER" id="PTHR36865:SF1">
    <property type="entry name" value="RIKEN CDNA 1700001O22 GENE"/>
    <property type="match status" value="1"/>
</dbReference>
<dbReference type="PANTHER" id="PTHR36865">
    <property type="entry name" value="RIKEN CDNA 1700001O22 GENE"/>
    <property type="match status" value="1"/>
</dbReference>
<accession>A0A7J7VPV3</accession>
<sequence>MAGEFAQNPVSQGRAGGRGQLPVQLGLPRLVRLLEGIHAHCQGSSSSPHRPPCPAVGSPKDWALEGSASPMNGPGPWGPCSSQSPVPLRPIPELQGHLSEDTFMNSTLPFTPSTTTQRQQTDLKTFQGTHSTLGQAGKSPCSWNQKMESFLPRLSLHKVLKRGPRKGYQLLLPSVTRQQAQQ</sequence>
<proteinExistence type="predicted"/>
<feature type="region of interest" description="Disordered" evidence="1">
    <location>
        <begin position="41"/>
        <end position="93"/>
    </location>
</feature>
<feature type="region of interest" description="Disordered" evidence="1">
    <location>
        <begin position="1"/>
        <end position="21"/>
    </location>
</feature>
<gene>
    <name evidence="2" type="ORF">mRhiFer1_001954</name>
</gene>
<protein>
    <submittedName>
        <fullName evidence="2">Uncharacterized protein</fullName>
    </submittedName>
</protein>